<dbReference type="Gene3D" id="2.40.50.140">
    <property type="entry name" value="Nucleic acid-binding proteins"/>
    <property type="match status" value="2"/>
</dbReference>
<keyword evidence="2" id="KW-0408">Iron</keyword>
<sequence>MNTKTKRRMVVVTGVIIMVLVVVLAVVGGSGSAKPVAISDLTTGNYADQKIQVSGNVVENSYKTEDNTLTFDIYDANGDAAQHLQVRYEGGVSATFGNDVTAICTGKLGQDGVLNCTELVTKCPSKYENATSALTIDQLLGYGGDIVGTTVKVAGVVKDGTLTAAGGGDRFALVDAENPGSELAVLFDGALSEEIADGSALVLTGSLDEQGRFSATDVALEG</sequence>
<dbReference type="GO" id="GO:0020037">
    <property type="term" value="F:heme binding"/>
    <property type="evidence" value="ECO:0007669"/>
    <property type="project" value="InterPro"/>
</dbReference>
<evidence type="ECO:0000256" key="1">
    <source>
        <dbReference type="ARBA" id="ARBA00004370"/>
    </source>
</evidence>
<keyword evidence="6" id="KW-1185">Reference proteome</keyword>
<dbReference type="Pfam" id="PF03100">
    <property type="entry name" value="CcmE"/>
    <property type="match status" value="2"/>
</dbReference>
<dbReference type="EMBL" id="PPEK01000001">
    <property type="protein sequence ID" value="PNV68599.1"/>
    <property type="molecule type" value="Genomic_DNA"/>
</dbReference>
<reference evidence="6" key="1">
    <citation type="submission" date="2018-01" db="EMBL/GenBank/DDBJ databases">
        <title>Rubneribacter badeniensis gen. nov., sp. nov., and Colonibacter rubneri, gen. nov., sp. nov., WGS of new members of the Eggerthellaceae.</title>
        <authorList>
            <person name="Danylec N."/>
            <person name="Stoll D.A."/>
            <person name="Doetsch A."/>
            <person name="Kulling S.E."/>
            <person name="Huch M."/>
        </authorList>
    </citation>
    <scope>NUCLEOTIDE SEQUENCE [LARGE SCALE GENOMIC DNA]</scope>
    <source>
        <strain evidence="6">ResAG-96</strain>
    </source>
</reference>
<dbReference type="InterPro" id="IPR012340">
    <property type="entry name" value="NA-bd_OB-fold"/>
</dbReference>
<dbReference type="GO" id="GO:0017004">
    <property type="term" value="P:cytochrome complex assembly"/>
    <property type="evidence" value="ECO:0007669"/>
    <property type="project" value="UniProtKB-KW"/>
</dbReference>
<keyword evidence="3" id="KW-0201">Cytochrome c-type biogenesis</keyword>
<organism evidence="5 6">
    <name type="scientific">Enteroscipio rubneri</name>
    <dbReference type="NCBI Taxonomy" id="2070686"/>
    <lineage>
        <taxon>Bacteria</taxon>
        <taxon>Bacillati</taxon>
        <taxon>Actinomycetota</taxon>
        <taxon>Coriobacteriia</taxon>
        <taxon>Eggerthellales</taxon>
        <taxon>Eggerthellaceae</taxon>
        <taxon>Enteroscipio</taxon>
    </lineage>
</organism>
<keyword evidence="2" id="KW-0349">Heme</keyword>
<dbReference type="RefSeq" id="WP_103263926.1">
    <property type="nucleotide sequence ID" value="NZ_CABMLE010000001.1"/>
</dbReference>
<accession>A0A2K2UEB8</accession>
<evidence type="ECO:0000256" key="3">
    <source>
        <dbReference type="ARBA" id="ARBA00022748"/>
    </source>
</evidence>
<keyword evidence="4" id="KW-0472">Membrane</keyword>
<evidence type="ECO:0000313" key="5">
    <source>
        <dbReference type="EMBL" id="PNV68599.1"/>
    </source>
</evidence>
<dbReference type="SUPFAM" id="SSF82093">
    <property type="entry name" value="Heme chaperone CcmE"/>
    <property type="match status" value="2"/>
</dbReference>
<comment type="caution">
    <text evidence="5">The sequence shown here is derived from an EMBL/GenBank/DDBJ whole genome shotgun (WGS) entry which is preliminary data.</text>
</comment>
<dbReference type="InterPro" id="IPR004329">
    <property type="entry name" value="CcmE"/>
</dbReference>
<gene>
    <name evidence="5" type="ORF">C2L71_01030</name>
</gene>
<evidence type="ECO:0000256" key="4">
    <source>
        <dbReference type="ARBA" id="ARBA00023136"/>
    </source>
</evidence>
<dbReference type="GO" id="GO:0005886">
    <property type="term" value="C:plasma membrane"/>
    <property type="evidence" value="ECO:0007669"/>
    <property type="project" value="InterPro"/>
</dbReference>
<comment type="subcellular location">
    <subcellularLocation>
        <location evidence="1">Membrane</location>
    </subcellularLocation>
</comment>
<protein>
    <submittedName>
        <fullName evidence="5">Cytochrome C biogenesis protein</fullName>
    </submittedName>
</protein>
<dbReference type="GO" id="GO:0017003">
    <property type="term" value="P:protein-heme linkage"/>
    <property type="evidence" value="ECO:0007669"/>
    <property type="project" value="InterPro"/>
</dbReference>
<evidence type="ECO:0000256" key="2">
    <source>
        <dbReference type="ARBA" id="ARBA00022617"/>
    </source>
</evidence>
<keyword evidence="2" id="KW-0479">Metal-binding</keyword>
<dbReference type="OrthoDB" id="9794828at2"/>
<dbReference type="InterPro" id="IPR036127">
    <property type="entry name" value="CcmE-like_sf"/>
</dbReference>
<evidence type="ECO:0000313" key="6">
    <source>
        <dbReference type="Proteomes" id="UP000236197"/>
    </source>
</evidence>
<dbReference type="Proteomes" id="UP000236197">
    <property type="component" value="Unassembled WGS sequence"/>
</dbReference>
<proteinExistence type="predicted"/>
<name>A0A2K2UEB8_9ACTN</name>
<dbReference type="AlphaFoldDB" id="A0A2K2UEB8"/>